<comment type="subcellular location">
    <subcellularLocation>
        <location evidence="1">Cell membrane</location>
        <topology evidence="1">Multi-pass membrane protein</topology>
    </subcellularLocation>
</comment>
<feature type="transmembrane region" description="Helical" evidence="7">
    <location>
        <begin position="662"/>
        <end position="685"/>
    </location>
</feature>
<keyword evidence="3" id="KW-1003">Cell membrane</keyword>
<feature type="transmembrane region" description="Helical" evidence="7">
    <location>
        <begin position="20"/>
        <end position="38"/>
    </location>
</feature>
<sequence length="740" mass="81900">MFKPIQSLVKFSSSKRGSKAVLFIWIAAVILLSVLAPSSKQYSVSSKEGSVKNDTPSAIASQQLKEQFPSKDGLTGLLVFHDNNKINDQEREKITEFSKWLASDQKPQNIASALPFHQFPKPVQDQMFSKDGTTLLFNFSLKEGTDSHDANQVIKDLNKKLKDMRLGSLQIEITGPAGITSDTITIFKNADFVLMLATIVLIFALLLFIYRSPLLAIIPLAIAAIVYQVVDRVLGLGGKNDWFVLDSSAISIMLVLLFAVLTDYSLFIFSRYREELKKYDSKFDAMGEAIHHVSEPILFSGGTVLLAVLTLFTTVFMPYNHFAPVFSVAMVFILAAGLTLIPSIFALVGRKAFWPFIPKVKEKAQTKHGFWNNVSKQVRKHPAVIAAILLIALLAGAFNTLSIQYSFNIMKSFPDDLSSRKGFELLEDHYPAGELAPVTVILKSDKEITLNEEFLTKVQNLEGKIKAINGIDSISQPITAAMLKNPEMLPHGLMSDTKQAVKFQVVLKDNPYDKGALEAVQKLRDQGNSMLKQSGFSSGTQIHFSGQTAEQLDIRAMNQRDMIILFSLVTVLITIMLGIQTRSILMPILMMATILLSYGATIGFGWIIFHDILGYDSISYRLPVYTFVFMVALGVDYNIMLVSRIKEEAAKFSWREAVGNGVALTGGVISSAGIILAATFAVLMTQPLQELFLFGVTMAVGVLMDTFLVRGMLLPSILILTNRKDRAQVTPKNKQVTQIH</sequence>
<dbReference type="RefSeq" id="WP_127484552.1">
    <property type="nucleotide sequence ID" value="NZ_CP022572.1"/>
</dbReference>
<proteinExistence type="inferred from homology"/>
<dbReference type="KEGG" id="nmk:CHR53_01415"/>
<keyword evidence="6 7" id="KW-0472">Membrane</keyword>
<feature type="domain" description="Membrane transport protein MMPL" evidence="8">
    <location>
        <begin position="52"/>
        <end position="384"/>
    </location>
</feature>
<dbReference type="EMBL" id="CP022572">
    <property type="protein sequence ID" value="AZU60041.1"/>
    <property type="molecule type" value="Genomic_DNA"/>
</dbReference>
<evidence type="ECO:0000256" key="2">
    <source>
        <dbReference type="ARBA" id="ARBA00010157"/>
    </source>
</evidence>
<name>A0A3Q9QPC9_9BACI</name>
<feature type="transmembrane region" description="Helical" evidence="7">
    <location>
        <begin position="622"/>
        <end position="641"/>
    </location>
</feature>
<evidence type="ECO:0000256" key="1">
    <source>
        <dbReference type="ARBA" id="ARBA00004651"/>
    </source>
</evidence>
<feature type="domain" description="Membrane transport protein MMPL" evidence="8">
    <location>
        <begin position="414"/>
        <end position="725"/>
    </location>
</feature>
<evidence type="ECO:0000313" key="9">
    <source>
        <dbReference type="EMBL" id="AZU60041.1"/>
    </source>
</evidence>
<feature type="transmembrane region" description="Helical" evidence="7">
    <location>
        <begin position="691"/>
        <end position="713"/>
    </location>
</feature>
<feature type="transmembrane region" description="Helical" evidence="7">
    <location>
        <begin position="383"/>
        <end position="407"/>
    </location>
</feature>
<evidence type="ECO:0000256" key="4">
    <source>
        <dbReference type="ARBA" id="ARBA00022692"/>
    </source>
</evidence>
<dbReference type="GO" id="GO:0005886">
    <property type="term" value="C:plasma membrane"/>
    <property type="evidence" value="ECO:0007669"/>
    <property type="project" value="UniProtKB-SubCell"/>
</dbReference>
<feature type="transmembrane region" description="Helical" evidence="7">
    <location>
        <begin position="325"/>
        <end position="349"/>
    </location>
</feature>
<protein>
    <recommendedName>
        <fullName evidence="8">Membrane transport protein MMPL domain-containing protein</fullName>
    </recommendedName>
</protein>
<dbReference type="PANTHER" id="PTHR33406:SF6">
    <property type="entry name" value="MEMBRANE PROTEIN YDGH-RELATED"/>
    <property type="match status" value="1"/>
</dbReference>
<feature type="transmembrane region" description="Helical" evidence="7">
    <location>
        <begin position="250"/>
        <end position="269"/>
    </location>
</feature>
<keyword evidence="10" id="KW-1185">Reference proteome</keyword>
<dbReference type="Proteomes" id="UP000282892">
    <property type="component" value="Chromosome"/>
</dbReference>
<reference evidence="9 10" key="1">
    <citation type="submission" date="2017-07" db="EMBL/GenBank/DDBJ databases">
        <title>The complete genome sequence of Bacillus mesonae strain H20-5, an efficient strain improving plant abiotic stress resistance.</title>
        <authorList>
            <person name="Kim S.Y."/>
            <person name="Song H."/>
            <person name="Sang M.K."/>
            <person name="Weon H.-Y."/>
            <person name="Song J."/>
        </authorList>
    </citation>
    <scope>NUCLEOTIDE SEQUENCE [LARGE SCALE GENOMIC DNA]</scope>
    <source>
        <strain evidence="9 10">H20-5</strain>
    </source>
</reference>
<evidence type="ECO:0000259" key="8">
    <source>
        <dbReference type="Pfam" id="PF03176"/>
    </source>
</evidence>
<dbReference type="SUPFAM" id="SSF82866">
    <property type="entry name" value="Multidrug efflux transporter AcrB transmembrane domain"/>
    <property type="match status" value="2"/>
</dbReference>
<dbReference type="Pfam" id="PF03176">
    <property type="entry name" value="MMPL"/>
    <property type="match status" value="2"/>
</dbReference>
<evidence type="ECO:0000256" key="7">
    <source>
        <dbReference type="SAM" id="Phobius"/>
    </source>
</evidence>
<keyword evidence="5 7" id="KW-1133">Transmembrane helix</keyword>
<dbReference type="OrthoDB" id="2365435at2"/>
<feature type="transmembrane region" description="Helical" evidence="7">
    <location>
        <begin position="297"/>
        <end position="319"/>
    </location>
</feature>
<organism evidence="9 10">
    <name type="scientific">Neobacillus mesonae</name>
    <dbReference type="NCBI Taxonomy" id="1193713"/>
    <lineage>
        <taxon>Bacteria</taxon>
        <taxon>Bacillati</taxon>
        <taxon>Bacillota</taxon>
        <taxon>Bacilli</taxon>
        <taxon>Bacillales</taxon>
        <taxon>Bacillaceae</taxon>
        <taxon>Neobacillus</taxon>
    </lineage>
</organism>
<dbReference type="InterPro" id="IPR050545">
    <property type="entry name" value="Mycobact_MmpL"/>
</dbReference>
<dbReference type="PANTHER" id="PTHR33406">
    <property type="entry name" value="MEMBRANE PROTEIN MJ1562-RELATED"/>
    <property type="match status" value="1"/>
</dbReference>
<feature type="transmembrane region" description="Helical" evidence="7">
    <location>
        <begin position="214"/>
        <end position="230"/>
    </location>
</feature>
<evidence type="ECO:0000313" key="10">
    <source>
        <dbReference type="Proteomes" id="UP000282892"/>
    </source>
</evidence>
<gene>
    <name evidence="9" type="ORF">CHR53_01415</name>
</gene>
<evidence type="ECO:0000256" key="5">
    <source>
        <dbReference type="ARBA" id="ARBA00022989"/>
    </source>
</evidence>
<evidence type="ECO:0000256" key="6">
    <source>
        <dbReference type="ARBA" id="ARBA00023136"/>
    </source>
</evidence>
<dbReference type="Gene3D" id="1.20.1640.10">
    <property type="entry name" value="Multidrug efflux transporter AcrB transmembrane domain"/>
    <property type="match status" value="2"/>
</dbReference>
<feature type="transmembrane region" description="Helical" evidence="7">
    <location>
        <begin position="562"/>
        <end position="579"/>
    </location>
</feature>
<comment type="similarity">
    <text evidence="2">Belongs to the resistance-nodulation-cell division (RND) (TC 2.A.6) family. MmpL subfamily.</text>
</comment>
<feature type="transmembrane region" description="Helical" evidence="7">
    <location>
        <begin position="192"/>
        <end position="209"/>
    </location>
</feature>
<evidence type="ECO:0000256" key="3">
    <source>
        <dbReference type="ARBA" id="ARBA00022475"/>
    </source>
</evidence>
<dbReference type="AlphaFoldDB" id="A0A3Q9QPC9"/>
<keyword evidence="4 7" id="KW-0812">Transmembrane</keyword>
<feature type="transmembrane region" description="Helical" evidence="7">
    <location>
        <begin position="588"/>
        <end position="610"/>
    </location>
</feature>
<dbReference type="InterPro" id="IPR004869">
    <property type="entry name" value="MMPL_dom"/>
</dbReference>
<accession>A0A3Q9QPC9</accession>